<keyword evidence="9" id="KW-1185">Reference proteome</keyword>
<reference evidence="8 9" key="1">
    <citation type="submission" date="2019-07" db="EMBL/GenBank/DDBJ databases">
        <title>Whole genome shotgun sequence of Skermanella aerolata NBRC 106429.</title>
        <authorList>
            <person name="Hosoyama A."/>
            <person name="Uohara A."/>
            <person name="Ohji S."/>
            <person name="Ichikawa N."/>
        </authorList>
    </citation>
    <scope>NUCLEOTIDE SEQUENCE [LARGE SCALE GENOMIC DNA]</scope>
    <source>
        <strain evidence="8 9">NBRC 106429</strain>
    </source>
</reference>
<feature type="binding site" evidence="7">
    <location>
        <position position="293"/>
    </location>
    <ligand>
        <name>substrate</name>
    </ligand>
</feature>
<accession>A0A512DHW8</accession>
<dbReference type="GO" id="GO:0051287">
    <property type="term" value="F:NAD binding"/>
    <property type="evidence" value="ECO:0007669"/>
    <property type="project" value="InterPro"/>
</dbReference>
<dbReference type="GO" id="GO:0005737">
    <property type="term" value="C:cytoplasm"/>
    <property type="evidence" value="ECO:0007669"/>
    <property type="project" value="UniProtKB-SubCell"/>
</dbReference>
<dbReference type="InterPro" id="IPR005255">
    <property type="entry name" value="PdxA_fam"/>
</dbReference>
<dbReference type="EC" id="1.1.1.262" evidence="7"/>
<dbReference type="Pfam" id="PF04166">
    <property type="entry name" value="PdxA"/>
    <property type="match status" value="1"/>
</dbReference>
<dbReference type="OrthoDB" id="9801783at2"/>
<keyword evidence="7" id="KW-0460">Magnesium</keyword>
<dbReference type="HAMAP" id="MF_00536">
    <property type="entry name" value="PdxA"/>
    <property type="match status" value="1"/>
</dbReference>
<dbReference type="EMBL" id="BJYZ01000001">
    <property type="protein sequence ID" value="GEO36046.1"/>
    <property type="molecule type" value="Genomic_DNA"/>
</dbReference>
<keyword evidence="7" id="KW-0170">Cobalt</keyword>
<dbReference type="GO" id="GO:0050570">
    <property type="term" value="F:4-hydroxythreonine-4-phosphate dehydrogenase activity"/>
    <property type="evidence" value="ECO:0007669"/>
    <property type="project" value="UniProtKB-UniRule"/>
</dbReference>
<evidence type="ECO:0000256" key="1">
    <source>
        <dbReference type="ARBA" id="ARBA00022490"/>
    </source>
</evidence>
<dbReference type="GO" id="GO:0050897">
    <property type="term" value="F:cobalt ion binding"/>
    <property type="evidence" value="ECO:0007669"/>
    <property type="project" value="UniProtKB-UniRule"/>
</dbReference>
<dbReference type="InterPro" id="IPR037510">
    <property type="entry name" value="PdxA"/>
</dbReference>
<comment type="caution">
    <text evidence="8">The sequence shown here is derived from an EMBL/GenBank/DDBJ whole genome shotgun (WGS) entry which is preliminary data.</text>
</comment>
<feature type="binding site" evidence="7">
    <location>
        <position position="146"/>
    </location>
    <ligand>
        <name>substrate</name>
    </ligand>
</feature>
<evidence type="ECO:0000256" key="6">
    <source>
        <dbReference type="ARBA" id="ARBA00023096"/>
    </source>
</evidence>
<evidence type="ECO:0000256" key="5">
    <source>
        <dbReference type="ARBA" id="ARBA00023027"/>
    </source>
</evidence>
<dbReference type="RefSeq" id="WP_044425759.1">
    <property type="nucleotide sequence ID" value="NZ_BJYZ01000001.1"/>
</dbReference>
<comment type="subcellular location">
    <subcellularLocation>
        <location evidence="7">Cytoplasm</location>
    </subcellularLocation>
</comment>
<keyword evidence="7" id="KW-0862">Zinc</keyword>
<dbReference type="NCBIfam" id="NF003699">
    <property type="entry name" value="PRK05312.1"/>
    <property type="match status" value="1"/>
</dbReference>
<protein>
    <recommendedName>
        <fullName evidence="7">4-hydroxythreonine-4-phosphate dehydrogenase</fullName>
        <ecNumber evidence="7">1.1.1.262</ecNumber>
    </recommendedName>
    <alternativeName>
        <fullName evidence="7">4-(phosphohydroxy)-L-threonine dehydrogenase</fullName>
    </alternativeName>
</protein>
<keyword evidence="3 7" id="KW-0521">NADP</keyword>
<dbReference type="Gene3D" id="3.40.718.10">
    <property type="entry name" value="Isopropylmalate Dehydrogenase"/>
    <property type="match status" value="1"/>
</dbReference>
<keyword evidence="5 7" id="KW-0520">NAD</keyword>
<name>A0A512DHW8_9PROT</name>
<evidence type="ECO:0000256" key="3">
    <source>
        <dbReference type="ARBA" id="ARBA00022857"/>
    </source>
</evidence>
<dbReference type="Proteomes" id="UP000321523">
    <property type="component" value="Unassembled WGS sequence"/>
</dbReference>
<dbReference type="SUPFAM" id="SSF53659">
    <property type="entry name" value="Isocitrate/Isopropylmalate dehydrogenase-like"/>
    <property type="match status" value="1"/>
</dbReference>
<dbReference type="PANTHER" id="PTHR30004">
    <property type="entry name" value="4-HYDROXYTHREONINE-4-PHOSPHATE DEHYDROGENASE"/>
    <property type="match status" value="1"/>
</dbReference>
<dbReference type="GO" id="GO:0042823">
    <property type="term" value="P:pyridoxal phosphate biosynthetic process"/>
    <property type="evidence" value="ECO:0007669"/>
    <property type="project" value="UniProtKB-UniRule"/>
</dbReference>
<keyword evidence="1 7" id="KW-0963">Cytoplasm</keyword>
<comment type="cofactor">
    <cofactor evidence="7">
        <name>Zn(2+)</name>
        <dbReference type="ChEBI" id="CHEBI:29105"/>
    </cofactor>
    <cofactor evidence="7">
        <name>Mg(2+)</name>
        <dbReference type="ChEBI" id="CHEBI:18420"/>
    </cofactor>
    <cofactor evidence="7">
        <name>Co(2+)</name>
        <dbReference type="ChEBI" id="CHEBI:48828"/>
    </cofactor>
    <text evidence="7">Binds 1 divalent metal cation per subunit. Can use ions such as Zn(2+), Mg(2+) or Co(2+).</text>
</comment>
<keyword evidence="2 7" id="KW-0479">Metal-binding</keyword>
<evidence type="ECO:0000313" key="9">
    <source>
        <dbReference type="Proteomes" id="UP000321523"/>
    </source>
</evidence>
<feature type="binding site" evidence="7">
    <location>
        <position position="176"/>
    </location>
    <ligand>
        <name>a divalent metal cation</name>
        <dbReference type="ChEBI" id="CHEBI:60240"/>
        <note>ligand shared between dimeric partners</note>
    </ligand>
</feature>
<keyword evidence="4 7" id="KW-0560">Oxidoreductase</keyword>
<proteinExistence type="inferred from homology"/>
<dbReference type="AlphaFoldDB" id="A0A512DHW8"/>
<comment type="similarity">
    <text evidence="7">Belongs to the PdxA family.</text>
</comment>
<gene>
    <name evidence="8" type="primary">pdxA_1</name>
    <name evidence="7" type="synonym">pdxA</name>
    <name evidence="8" type="ORF">SAE02_01940</name>
</gene>
<comment type="catalytic activity">
    <reaction evidence="7">
        <text>4-(phosphooxy)-L-threonine + NAD(+) = 3-amino-2-oxopropyl phosphate + CO2 + NADH</text>
        <dbReference type="Rhea" id="RHEA:32275"/>
        <dbReference type="ChEBI" id="CHEBI:16526"/>
        <dbReference type="ChEBI" id="CHEBI:57279"/>
        <dbReference type="ChEBI" id="CHEBI:57540"/>
        <dbReference type="ChEBI" id="CHEBI:57945"/>
        <dbReference type="ChEBI" id="CHEBI:58452"/>
        <dbReference type="EC" id="1.1.1.262"/>
    </reaction>
</comment>
<organism evidence="8 9">
    <name type="scientific">Skermanella aerolata</name>
    <dbReference type="NCBI Taxonomy" id="393310"/>
    <lineage>
        <taxon>Bacteria</taxon>
        <taxon>Pseudomonadati</taxon>
        <taxon>Pseudomonadota</taxon>
        <taxon>Alphaproteobacteria</taxon>
        <taxon>Rhodospirillales</taxon>
        <taxon>Azospirillaceae</taxon>
        <taxon>Skermanella</taxon>
    </lineage>
</organism>
<comment type="subunit">
    <text evidence="7">Homodimer.</text>
</comment>
<dbReference type="PANTHER" id="PTHR30004:SF6">
    <property type="entry name" value="D-THREONATE 4-PHOSPHATE DEHYDROGENASE"/>
    <property type="match status" value="1"/>
</dbReference>
<dbReference type="NCBIfam" id="TIGR00557">
    <property type="entry name" value="pdxA"/>
    <property type="match status" value="1"/>
</dbReference>
<evidence type="ECO:0000256" key="7">
    <source>
        <dbReference type="HAMAP-Rule" id="MF_00536"/>
    </source>
</evidence>
<feature type="binding site" evidence="7">
    <location>
        <position position="276"/>
    </location>
    <ligand>
        <name>a divalent metal cation</name>
        <dbReference type="ChEBI" id="CHEBI:60240"/>
        <note>ligand shared between dimeric partners</note>
    </ligand>
</feature>
<comment type="miscellaneous">
    <text evidence="7">The active site is located at the dimer interface.</text>
</comment>
<evidence type="ECO:0000256" key="4">
    <source>
        <dbReference type="ARBA" id="ARBA00023002"/>
    </source>
</evidence>
<comment type="function">
    <text evidence="7">Catalyzes the NAD(P)-dependent oxidation of 4-(phosphooxy)-L-threonine (HTP) into 2-amino-3-oxo-4-(phosphooxy)butyric acid which spontaneously decarboxylates to form 3-amino-2-oxopropyl phosphate (AHAP).</text>
</comment>
<feature type="binding site" evidence="7">
    <location>
        <position position="145"/>
    </location>
    <ligand>
        <name>substrate</name>
    </ligand>
</feature>
<feature type="binding site" evidence="7">
    <location>
        <position position="302"/>
    </location>
    <ligand>
        <name>substrate</name>
    </ligand>
</feature>
<evidence type="ECO:0000313" key="8">
    <source>
        <dbReference type="EMBL" id="GEO36046.1"/>
    </source>
</evidence>
<evidence type="ECO:0000256" key="2">
    <source>
        <dbReference type="ARBA" id="ARBA00022723"/>
    </source>
</evidence>
<dbReference type="GO" id="GO:0008615">
    <property type="term" value="P:pyridoxine biosynthetic process"/>
    <property type="evidence" value="ECO:0007669"/>
    <property type="project" value="UniProtKB-UniRule"/>
</dbReference>
<sequence length="345" mass="35767">MTADGLRPGLAPLALTMGEPAGIGGELALKAWSCRSVKAVPAFVLLDDPERIAALARRIGLDVPVEAVGSAGEAVGVFSRALPVLPTSLDHSVELGLPDPSNGAAVLNSIEQAVALVHAGECAGMVTNPIQKSALYEAGFGYPGHTEYLAALAGMDTEPVMMLAGGGLRVVPVTIHLPLRDAIETLSTDMIVQCGRVTAAGLREDFGIAQPRLALAALNPHGGESGSLGMEEIEIIAPAAEILRREGYSVIGPLPADTLFHAAARSRYDAVLCMYHDQALIPLKTVDFDTGVNITLGLPFVRTSPDHGTALDIAGTGKADPSSLIAAMKTAVEMAGYRASRQAVR</sequence>
<feature type="binding site" evidence="7">
    <location>
        <position position="284"/>
    </location>
    <ligand>
        <name>substrate</name>
    </ligand>
</feature>
<feature type="binding site" evidence="7">
    <location>
        <position position="221"/>
    </location>
    <ligand>
        <name>a divalent metal cation</name>
        <dbReference type="ChEBI" id="CHEBI:60240"/>
        <note>ligand shared between dimeric partners</note>
    </ligand>
</feature>
<dbReference type="GO" id="GO:0000287">
    <property type="term" value="F:magnesium ion binding"/>
    <property type="evidence" value="ECO:0007669"/>
    <property type="project" value="UniProtKB-UniRule"/>
</dbReference>
<dbReference type="UniPathway" id="UPA00244">
    <property type="reaction ID" value="UER00312"/>
</dbReference>
<dbReference type="GO" id="GO:0008270">
    <property type="term" value="F:zinc ion binding"/>
    <property type="evidence" value="ECO:0007669"/>
    <property type="project" value="UniProtKB-UniRule"/>
</dbReference>
<comment type="pathway">
    <text evidence="7">Cofactor biosynthesis; pyridoxine 5'-phosphate biosynthesis; pyridoxine 5'-phosphate from D-erythrose 4-phosphate: step 4/5.</text>
</comment>
<keyword evidence="6 7" id="KW-0664">Pyridoxine biosynthesis</keyword>